<dbReference type="SUPFAM" id="SSF69500">
    <property type="entry name" value="DTD-like"/>
    <property type="match status" value="1"/>
</dbReference>
<sequence>MRAVIQRVSRASVTVGSEMISSIGRGICVLVGITREDGPEDVEYIVRKLINLRIFENSETGKRWDKSVKDLQLEILCVSQFTLHSKIKGNTLDFHRAMDPQKAPDFYANFMNVLGKEYDADKIKDGQFGAMMSVSIENDGPVTITIDSKNRE</sequence>
<evidence type="ECO:0000313" key="6">
    <source>
        <dbReference type="Proteomes" id="UP000887540"/>
    </source>
</evidence>
<keyword evidence="5" id="KW-0694">RNA-binding</keyword>
<evidence type="ECO:0000256" key="2">
    <source>
        <dbReference type="ARBA" id="ARBA00013056"/>
    </source>
</evidence>
<protein>
    <recommendedName>
        <fullName evidence="2 5">D-aminoacyl-tRNA deacylase</fullName>
        <ecNumber evidence="2 5">3.1.1.96</ecNumber>
    </recommendedName>
</protein>
<keyword evidence="5" id="KW-0963">Cytoplasm</keyword>
<dbReference type="GO" id="GO:0051500">
    <property type="term" value="F:D-tyrosyl-tRNA(Tyr) deacylase activity"/>
    <property type="evidence" value="ECO:0007669"/>
    <property type="project" value="TreeGrafter"/>
</dbReference>
<dbReference type="FunFam" id="3.50.80.10:FF:000001">
    <property type="entry name" value="D-aminoacyl-tRNA deacylase"/>
    <property type="match status" value="1"/>
</dbReference>
<organism evidence="6 7">
    <name type="scientific">Acrobeloides nanus</name>
    <dbReference type="NCBI Taxonomy" id="290746"/>
    <lineage>
        <taxon>Eukaryota</taxon>
        <taxon>Metazoa</taxon>
        <taxon>Ecdysozoa</taxon>
        <taxon>Nematoda</taxon>
        <taxon>Chromadorea</taxon>
        <taxon>Rhabditida</taxon>
        <taxon>Tylenchina</taxon>
        <taxon>Cephalobomorpha</taxon>
        <taxon>Cephaloboidea</taxon>
        <taxon>Cephalobidae</taxon>
        <taxon>Acrobeloides</taxon>
    </lineage>
</organism>
<dbReference type="Gene3D" id="3.50.80.10">
    <property type="entry name" value="D-tyrosyl-tRNA(Tyr) deacylase"/>
    <property type="match status" value="1"/>
</dbReference>
<comment type="subcellular location">
    <subcellularLocation>
        <location evidence="5">Cytoplasm</location>
    </subcellularLocation>
</comment>
<comment type="similarity">
    <text evidence="1 5">Belongs to the DTD family.</text>
</comment>
<keyword evidence="6" id="KW-1185">Reference proteome</keyword>
<evidence type="ECO:0000256" key="3">
    <source>
        <dbReference type="ARBA" id="ARBA00047676"/>
    </source>
</evidence>
<dbReference type="AlphaFoldDB" id="A0A914C1Z1"/>
<dbReference type="WBParaSite" id="ACRNAN_Path_1552.g6033.t1">
    <property type="protein sequence ID" value="ACRNAN_Path_1552.g6033.t1"/>
    <property type="gene ID" value="ACRNAN_Path_1552.g6033"/>
</dbReference>
<evidence type="ECO:0000256" key="5">
    <source>
        <dbReference type="RuleBase" id="RU003470"/>
    </source>
</evidence>
<comment type="catalytic activity">
    <reaction evidence="3">
        <text>glycyl-tRNA(Ala) + H2O = tRNA(Ala) + glycine + H(+)</text>
        <dbReference type="Rhea" id="RHEA:53744"/>
        <dbReference type="Rhea" id="RHEA-COMP:9657"/>
        <dbReference type="Rhea" id="RHEA-COMP:13640"/>
        <dbReference type="ChEBI" id="CHEBI:15377"/>
        <dbReference type="ChEBI" id="CHEBI:15378"/>
        <dbReference type="ChEBI" id="CHEBI:57305"/>
        <dbReference type="ChEBI" id="CHEBI:78442"/>
        <dbReference type="ChEBI" id="CHEBI:78522"/>
        <dbReference type="EC" id="3.1.1.96"/>
    </reaction>
</comment>
<name>A0A914C1Z1_9BILA</name>
<dbReference type="InterPro" id="IPR003732">
    <property type="entry name" value="Daa-tRNA_deacyls_DTD"/>
</dbReference>
<dbReference type="GO" id="GO:0005737">
    <property type="term" value="C:cytoplasm"/>
    <property type="evidence" value="ECO:0007669"/>
    <property type="project" value="UniProtKB-SubCell"/>
</dbReference>
<dbReference type="EC" id="3.1.1.96" evidence="2 5"/>
<keyword evidence="5" id="KW-0378">Hydrolase</keyword>
<dbReference type="Pfam" id="PF02580">
    <property type="entry name" value="Tyr_Deacylase"/>
    <property type="match status" value="1"/>
</dbReference>
<comment type="catalytic activity">
    <reaction evidence="4">
        <text>a D-aminoacyl-tRNA + H2O = a tRNA + a D-alpha-amino acid + H(+)</text>
        <dbReference type="Rhea" id="RHEA:13953"/>
        <dbReference type="Rhea" id="RHEA-COMP:10123"/>
        <dbReference type="Rhea" id="RHEA-COMP:10124"/>
        <dbReference type="ChEBI" id="CHEBI:15377"/>
        <dbReference type="ChEBI" id="CHEBI:15378"/>
        <dbReference type="ChEBI" id="CHEBI:59871"/>
        <dbReference type="ChEBI" id="CHEBI:78442"/>
        <dbReference type="ChEBI" id="CHEBI:79333"/>
        <dbReference type="EC" id="3.1.1.96"/>
    </reaction>
</comment>
<evidence type="ECO:0000313" key="7">
    <source>
        <dbReference type="WBParaSite" id="ACRNAN_Path_1552.g6033.t1"/>
    </source>
</evidence>
<dbReference type="PANTHER" id="PTHR10472:SF5">
    <property type="entry name" value="D-AMINOACYL-TRNA DEACYLASE 1"/>
    <property type="match status" value="1"/>
</dbReference>
<dbReference type="Proteomes" id="UP000887540">
    <property type="component" value="Unplaced"/>
</dbReference>
<keyword evidence="5" id="KW-0820">tRNA-binding</keyword>
<evidence type="ECO:0000256" key="1">
    <source>
        <dbReference type="ARBA" id="ARBA00009673"/>
    </source>
</evidence>
<dbReference type="InterPro" id="IPR023509">
    <property type="entry name" value="DTD-like_sf"/>
</dbReference>
<dbReference type="PANTHER" id="PTHR10472">
    <property type="entry name" value="D-TYROSYL-TRNA TYR DEACYLASE"/>
    <property type="match status" value="1"/>
</dbReference>
<evidence type="ECO:0000256" key="4">
    <source>
        <dbReference type="ARBA" id="ARBA00048018"/>
    </source>
</evidence>
<accession>A0A914C1Z1</accession>
<reference evidence="7" key="1">
    <citation type="submission" date="2022-11" db="UniProtKB">
        <authorList>
            <consortium name="WormBaseParasite"/>
        </authorList>
    </citation>
    <scope>IDENTIFICATION</scope>
</reference>
<dbReference type="NCBIfam" id="TIGR00256">
    <property type="entry name" value="D-aminoacyl-tRNA deacylase"/>
    <property type="match status" value="1"/>
</dbReference>
<dbReference type="CDD" id="cd00563">
    <property type="entry name" value="Dtyr_deacylase"/>
    <property type="match status" value="1"/>
</dbReference>
<dbReference type="GO" id="GO:0000049">
    <property type="term" value="F:tRNA binding"/>
    <property type="evidence" value="ECO:0007669"/>
    <property type="project" value="UniProtKB-KW"/>
</dbReference>
<proteinExistence type="inferred from homology"/>